<dbReference type="Proteomes" id="UP000642284">
    <property type="component" value="Unassembled WGS sequence"/>
</dbReference>
<protein>
    <recommendedName>
        <fullName evidence="3">Lipoprotein</fullName>
    </recommendedName>
</protein>
<proteinExistence type="predicted"/>
<keyword evidence="2" id="KW-1185">Reference proteome</keyword>
<evidence type="ECO:0000313" key="1">
    <source>
        <dbReference type="EMBL" id="MBC9715155.1"/>
    </source>
</evidence>
<dbReference type="EMBL" id="JACTVJ010000010">
    <property type="protein sequence ID" value="MBC9715155.1"/>
    <property type="molecule type" value="Genomic_DNA"/>
</dbReference>
<name>A0ABR7SI11_9ACTN</name>
<comment type="caution">
    <text evidence="1">The sequence shown here is derived from an EMBL/GenBank/DDBJ whole genome shotgun (WGS) entry which is preliminary data.</text>
</comment>
<accession>A0ABR7SI11</accession>
<organism evidence="1 2">
    <name type="scientific">Streptomyces polyasparticus</name>
    <dbReference type="NCBI Taxonomy" id="2767826"/>
    <lineage>
        <taxon>Bacteria</taxon>
        <taxon>Bacillati</taxon>
        <taxon>Actinomycetota</taxon>
        <taxon>Actinomycetes</taxon>
        <taxon>Kitasatosporales</taxon>
        <taxon>Streptomycetaceae</taxon>
        <taxon>Streptomyces</taxon>
    </lineage>
</organism>
<dbReference type="PROSITE" id="PS51257">
    <property type="entry name" value="PROKAR_LIPOPROTEIN"/>
    <property type="match status" value="1"/>
</dbReference>
<dbReference type="RefSeq" id="WP_187815594.1">
    <property type="nucleotide sequence ID" value="NZ_JACTVJ010000010.1"/>
</dbReference>
<reference evidence="1 2" key="1">
    <citation type="submission" date="2020-08" db="EMBL/GenBank/DDBJ databases">
        <title>Genemic of Streptomyces polyaspartic.</title>
        <authorList>
            <person name="Liu W."/>
        </authorList>
    </citation>
    <scope>NUCLEOTIDE SEQUENCE [LARGE SCALE GENOMIC DNA]</scope>
    <source>
        <strain evidence="1 2">TRM66268-LWL</strain>
    </source>
</reference>
<gene>
    <name evidence="1" type="ORF">H9Y04_21625</name>
</gene>
<sequence length="289" mass="31343">MRSGRGIAAVVAGIVVLCGCGGVDVSEGLVTEAASSASPSYDGPLKAPTPDWVEEDSPLEGGGAALLTLECSGDPLQAGAAHDLGSTVSQETPEAALQKHLDDNQFWKIAPQRGYRVEKREDERVLFSYDIDGRTRVGMITAEGLEGKDGWTVETFALCDPSEYAERERADLDMKVWSDAQGRAVDTRKVHSAMGPEHCDWQSAEFLTLGEGRDAPSYYRDPEGALAGIDRLHFPYDGDTRLPSDAVDTGWRQDGRELWLAADKKSAYVRVDGGTVERWSGSSERILCM</sequence>
<evidence type="ECO:0008006" key="3">
    <source>
        <dbReference type="Google" id="ProtNLM"/>
    </source>
</evidence>
<evidence type="ECO:0000313" key="2">
    <source>
        <dbReference type="Proteomes" id="UP000642284"/>
    </source>
</evidence>